<dbReference type="SUPFAM" id="SSF55681">
    <property type="entry name" value="Class II aaRS and biotin synthetases"/>
    <property type="match status" value="1"/>
</dbReference>
<name>A0A0R2HV69_CARDV</name>
<dbReference type="Pfam" id="PF03099">
    <property type="entry name" value="BPL_LplA_LipB"/>
    <property type="match status" value="1"/>
</dbReference>
<dbReference type="GO" id="GO:0004077">
    <property type="term" value="F:biotin--[biotin carboxyl-carrier protein] ligase activity"/>
    <property type="evidence" value="ECO:0007669"/>
    <property type="project" value="UniProtKB-UniRule"/>
</dbReference>
<gene>
    <name evidence="2" type="primary">birA</name>
    <name evidence="4" type="ORF">IV74_GL002068</name>
</gene>
<dbReference type="Gene3D" id="2.30.30.100">
    <property type="match status" value="1"/>
</dbReference>
<dbReference type="PROSITE" id="PS51733">
    <property type="entry name" value="BPL_LPL_CATALYTIC"/>
    <property type="match status" value="1"/>
</dbReference>
<feature type="binding site" evidence="2">
    <location>
        <begin position="91"/>
        <end position="93"/>
    </location>
    <ligand>
        <name>biotin</name>
        <dbReference type="ChEBI" id="CHEBI:57586"/>
    </ligand>
</feature>
<protein>
    <recommendedName>
        <fullName evidence="2">Bifunctional ligase/repressor BirA</fullName>
    </recommendedName>
    <alternativeName>
        <fullName evidence="2">Biotin--[acetyl-CoA-carboxylase] ligase</fullName>
        <ecNumber evidence="2">6.3.4.15</ecNumber>
    </alternativeName>
    <alternativeName>
        <fullName evidence="2">Biotin--protein ligase</fullName>
    </alternativeName>
    <alternativeName>
        <fullName evidence="2">Biotin-[acetyl-CoA carboxylase] synthetase</fullName>
    </alternativeName>
</protein>
<dbReference type="eggNOG" id="COG0340">
    <property type="taxonomic scope" value="Bacteria"/>
</dbReference>
<dbReference type="InterPro" id="IPR045864">
    <property type="entry name" value="aa-tRNA-synth_II/BPL/LPL"/>
</dbReference>
<dbReference type="GO" id="GO:0003677">
    <property type="term" value="F:DNA binding"/>
    <property type="evidence" value="ECO:0007669"/>
    <property type="project" value="UniProtKB-UniRule"/>
</dbReference>
<dbReference type="InterPro" id="IPR008988">
    <property type="entry name" value="Transcriptional_repressor_C"/>
</dbReference>
<dbReference type="InterPro" id="IPR030855">
    <property type="entry name" value="Bifunct_BirA"/>
</dbReference>
<dbReference type="InterPro" id="IPR036390">
    <property type="entry name" value="WH_DNA-bd_sf"/>
</dbReference>
<dbReference type="Pfam" id="PF08279">
    <property type="entry name" value="HTH_11"/>
    <property type="match status" value="1"/>
</dbReference>
<dbReference type="InterPro" id="IPR013196">
    <property type="entry name" value="HTH_11"/>
</dbReference>
<keyword evidence="2" id="KW-0805">Transcription regulation</keyword>
<dbReference type="GO" id="GO:0016740">
    <property type="term" value="F:transferase activity"/>
    <property type="evidence" value="ECO:0007669"/>
    <property type="project" value="UniProtKB-ARBA"/>
</dbReference>
<keyword evidence="2" id="KW-0092">Biotin</keyword>
<evidence type="ECO:0000256" key="2">
    <source>
        <dbReference type="HAMAP-Rule" id="MF_00978"/>
    </source>
</evidence>
<dbReference type="GeneID" id="89589060"/>
<dbReference type="GO" id="GO:0009249">
    <property type="term" value="P:protein lipoylation"/>
    <property type="evidence" value="ECO:0007669"/>
    <property type="project" value="UniProtKB-ARBA"/>
</dbReference>
<sequence length="330" mass="36186">MSTTKEKVLSFIQKAYPNPISGQLISSELAISRTAVWKAIQRLKEEGYEIDSIGRSGYQFKEPPISKALLQDQLTTTLIGKELLVFPTISSTNTKAKELADQALIGDGAVLISEEQTAARGRIGRTWNSLKGKTISLSIVLKPDLQPAKASLLTQLMAAAFINSLPENDSVKVKWPNDIVVNGKKLCGILTEMSSELTKIHYVVVGIGINTNLLVEDFPEDISSKATSLAILQNQKIEPNHLISQFLKEFETLYLNFIESEDPTPFLDSCRKASAVIGQDIYLLKGNERQLAHAVEIDDEGQLLVQLAGETDLTPVFAGEISIRGLDGYI</sequence>
<dbReference type="PANTHER" id="PTHR12835">
    <property type="entry name" value="BIOTIN PROTEIN LIGASE"/>
    <property type="match status" value="1"/>
</dbReference>
<keyword evidence="2" id="KW-0547">Nucleotide-binding</keyword>
<keyword evidence="5" id="KW-1185">Reference proteome</keyword>
<dbReference type="EC" id="6.3.4.15" evidence="2"/>
<dbReference type="InterPro" id="IPR004143">
    <property type="entry name" value="BPL_LPL_catalytic"/>
</dbReference>
<dbReference type="Gene3D" id="1.10.10.10">
    <property type="entry name" value="Winged helix-like DNA-binding domain superfamily/Winged helix DNA-binding domain"/>
    <property type="match status" value="1"/>
</dbReference>
<comment type="similarity">
    <text evidence="2">Belongs to the biotin--protein ligase family.</text>
</comment>
<reference evidence="4 5" key="1">
    <citation type="journal article" date="2015" name="Genome Announc.">
        <title>Expanding the biotechnology potential of lactobacilli through comparative genomics of 213 strains and associated genera.</title>
        <authorList>
            <person name="Sun Z."/>
            <person name="Harris H.M."/>
            <person name="McCann A."/>
            <person name="Guo C."/>
            <person name="Argimon S."/>
            <person name="Zhang W."/>
            <person name="Yang X."/>
            <person name="Jeffery I.B."/>
            <person name="Cooney J.C."/>
            <person name="Kagawa T.F."/>
            <person name="Liu W."/>
            <person name="Song Y."/>
            <person name="Salvetti E."/>
            <person name="Wrobel A."/>
            <person name="Rasinkangas P."/>
            <person name="Parkhill J."/>
            <person name="Rea M.C."/>
            <person name="O'Sullivan O."/>
            <person name="Ritari J."/>
            <person name="Douillard F.P."/>
            <person name="Paul Ross R."/>
            <person name="Yang R."/>
            <person name="Briner A.E."/>
            <person name="Felis G.E."/>
            <person name="de Vos W.M."/>
            <person name="Barrangou R."/>
            <person name="Klaenhammer T.R."/>
            <person name="Caufield P.W."/>
            <person name="Cui Y."/>
            <person name="Zhang H."/>
            <person name="O'Toole P.W."/>
        </authorList>
    </citation>
    <scope>NUCLEOTIDE SEQUENCE [LARGE SCALE GENOMIC DNA]</scope>
    <source>
        <strain evidence="4 5">DSM 20623</strain>
    </source>
</reference>
<dbReference type="RefSeq" id="WP_034569335.1">
    <property type="nucleotide sequence ID" value="NZ_JQBS01000035.1"/>
</dbReference>
<feature type="binding site" evidence="2">
    <location>
        <begin position="120"/>
        <end position="122"/>
    </location>
    <ligand>
        <name>biotin</name>
        <dbReference type="ChEBI" id="CHEBI:57586"/>
    </ligand>
</feature>
<proteinExistence type="inferred from homology"/>
<accession>A0A0R2HV69</accession>
<organism evidence="4 5">
    <name type="scientific">Carnobacterium divergens DSM 20623</name>
    <dbReference type="NCBI Taxonomy" id="1449336"/>
    <lineage>
        <taxon>Bacteria</taxon>
        <taxon>Bacillati</taxon>
        <taxon>Bacillota</taxon>
        <taxon>Bacilli</taxon>
        <taxon>Lactobacillales</taxon>
        <taxon>Carnobacteriaceae</taxon>
        <taxon>Carnobacterium</taxon>
    </lineage>
</organism>
<feature type="DNA-binding region" description="H-T-H motif" evidence="2">
    <location>
        <begin position="22"/>
        <end position="41"/>
    </location>
</feature>
<dbReference type="NCBIfam" id="TIGR00121">
    <property type="entry name" value="birA_ligase"/>
    <property type="match status" value="1"/>
</dbReference>
<dbReference type="GO" id="GO:0005737">
    <property type="term" value="C:cytoplasm"/>
    <property type="evidence" value="ECO:0007669"/>
    <property type="project" value="TreeGrafter"/>
</dbReference>
<dbReference type="InterPro" id="IPR036388">
    <property type="entry name" value="WH-like_DNA-bd_sf"/>
</dbReference>
<evidence type="ECO:0000256" key="1">
    <source>
        <dbReference type="ARBA" id="ARBA00022598"/>
    </source>
</evidence>
<evidence type="ECO:0000313" key="4">
    <source>
        <dbReference type="EMBL" id="KRN54485.1"/>
    </source>
</evidence>
<feature type="binding site" evidence="2">
    <location>
        <position position="185"/>
    </location>
    <ligand>
        <name>biotin</name>
        <dbReference type="ChEBI" id="CHEBI:57586"/>
    </ligand>
</feature>
<dbReference type="GO" id="GO:0005524">
    <property type="term" value="F:ATP binding"/>
    <property type="evidence" value="ECO:0007669"/>
    <property type="project" value="UniProtKB-UniRule"/>
</dbReference>
<keyword evidence="2" id="KW-0678">Repressor</keyword>
<keyword evidence="2" id="KW-0067">ATP-binding</keyword>
<dbReference type="CDD" id="cd16442">
    <property type="entry name" value="BPL"/>
    <property type="match status" value="1"/>
</dbReference>
<keyword evidence="2" id="KW-0804">Transcription</keyword>
<dbReference type="HAMAP" id="MF_00978">
    <property type="entry name" value="Bifunct_BirA"/>
    <property type="match status" value="1"/>
</dbReference>
<dbReference type="InterPro" id="IPR004408">
    <property type="entry name" value="Biotin_CoA_COase_ligase"/>
</dbReference>
<feature type="domain" description="BPL/LPL catalytic" evidence="3">
    <location>
        <begin position="78"/>
        <end position="258"/>
    </location>
</feature>
<dbReference type="SUPFAM" id="SSF50037">
    <property type="entry name" value="C-terminal domain of transcriptional repressors"/>
    <property type="match status" value="1"/>
</dbReference>
<dbReference type="PANTHER" id="PTHR12835:SF5">
    <property type="entry name" value="BIOTIN--PROTEIN LIGASE"/>
    <property type="match status" value="1"/>
</dbReference>
<comment type="caution">
    <text evidence="4">The sequence shown here is derived from an EMBL/GenBank/DDBJ whole genome shotgun (WGS) entry which is preliminary data.</text>
</comment>
<comment type="catalytic activity">
    <reaction evidence="2">
        <text>biotin + L-lysyl-[protein] + ATP = N(6)-biotinyl-L-lysyl-[protein] + AMP + diphosphate + H(+)</text>
        <dbReference type="Rhea" id="RHEA:11756"/>
        <dbReference type="Rhea" id="RHEA-COMP:9752"/>
        <dbReference type="Rhea" id="RHEA-COMP:10505"/>
        <dbReference type="ChEBI" id="CHEBI:15378"/>
        <dbReference type="ChEBI" id="CHEBI:29969"/>
        <dbReference type="ChEBI" id="CHEBI:30616"/>
        <dbReference type="ChEBI" id="CHEBI:33019"/>
        <dbReference type="ChEBI" id="CHEBI:57586"/>
        <dbReference type="ChEBI" id="CHEBI:83144"/>
        <dbReference type="ChEBI" id="CHEBI:456215"/>
        <dbReference type="EC" id="6.3.4.15"/>
    </reaction>
</comment>
<dbReference type="SUPFAM" id="SSF46785">
    <property type="entry name" value="Winged helix' DNA-binding domain"/>
    <property type="match status" value="1"/>
</dbReference>
<keyword evidence="1 2" id="KW-0436">Ligase</keyword>
<dbReference type="Gene3D" id="3.30.930.10">
    <property type="entry name" value="Bira Bifunctional Protein, Domain 2"/>
    <property type="match status" value="1"/>
</dbReference>
<evidence type="ECO:0000313" key="5">
    <source>
        <dbReference type="Proteomes" id="UP000051658"/>
    </source>
</evidence>
<dbReference type="EMBL" id="JQBS01000035">
    <property type="protein sequence ID" value="KRN54485.1"/>
    <property type="molecule type" value="Genomic_DNA"/>
</dbReference>
<keyword evidence="2" id="KW-0238">DNA-binding</keyword>
<comment type="function">
    <text evidence="2">Acts both as a biotin--[acetyl-CoA-carboxylase] ligase and a repressor.</text>
</comment>
<dbReference type="Proteomes" id="UP000051658">
    <property type="component" value="Unassembled WGS sequence"/>
</dbReference>
<dbReference type="AlphaFoldDB" id="A0A0R2HV69"/>
<feature type="binding site" evidence="2">
    <location>
        <position position="116"/>
    </location>
    <ligand>
        <name>biotin</name>
        <dbReference type="ChEBI" id="CHEBI:57586"/>
    </ligand>
</feature>
<evidence type="ECO:0000259" key="3">
    <source>
        <dbReference type="PROSITE" id="PS51733"/>
    </source>
</evidence>
<dbReference type="PATRIC" id="fig|1449336.4.peg.2105"/>
<dbReference type="eggNOG" id="COG1654">
    <property type="taxonomic scope" value="Bacteria"/>
</dbReference>
<dbReference type="GO" id="GO:0006355">
    <property type="term" value="P:regulation of DNA-templated transcription"/>
    <property type="evidence" value="ECO:0007669"/>
    <property type="project" value="UniProtKB-UniRule"/>
</dbReference>